<dbReference type="NCBIfam" id="TIGR03592">
    <property type="entry name" value="yidC_oxa1_cterm"/>
    <property type="match status" value="1"/>
</dbReference>
<evidence type="ECO:0000256" key="2">
    <source>
        <dbReference type="ARBA" id="ARBA00022448"/>
    </source>
</evidence>
<dbReference type="GO" id="GO:0032977">
    <property type="term" value="F:membrane insertase activity"/>
    <property type="evidence" value="ECO:0007669"/>
    <property type="project" value="InterPro"/>
</dbReference>
<evidence type="ECO:0000256" key="5">
    <source>
        <dbReference type="ARBA" id="ARBA00022927"/>
    </source>
</evidence>
<name>A0A371IYL1_9FIRM</name>
<evidence type="ECO:0000256" key="8">
    <source>
        <dbReference type="ARBA" id="ARBA00023186"/>
    </source>
</evidence>
<dbReference type="EMBL" id="NOJY02000060">
    <property type="protein sequence ID" value="RDY25581.1"/>
    <property type="molecule type" value="Genomic_DNA"/>
</dbReference>
<dbReference type="RefSeq" id="WP_094366913.1">
    <property type="nucleotide sequence ID" value="NZ_NOJY02000060.1"/>
</dbReference>
<dbReference type="PANTHER" id="PTHR12428:SF65">
    <property type="entry name" value="CYTOCHROME C OXIDASE ASSEMBLY PROTEIN COX18, MITOCHONDRIAL"/>
    <property type="match status" value="1"/>
</dbReference>
<reference evidence="12 13" key="1">
    <citation type="journal article" date="2017" name="Genome Announc.">
        <title>Draft Genome Sequence of Romboutsia weinsteinii sp. nov. Strain CCRI-19649(T) Isolated from Surface Water.</title>
        <authorList>
            <person name="Maheux A.F."/>
            <person name="Boudreau D.K."/>
            <person name="Berube E."/>
            <person name="Boissinot M."/>
            <person name="Cantin P."/>
            <person name="Raymond F."/>
            <person name="Corbeil J."/>
            <person name="Omar R.F."/>
            <person name="Bergeron M.G."/>
        </authorList>
    </citation>
    <scope>NUCLEOTIDE SEQUENCE [LARGE SCALE GENOMIC DNA]</scope>
    <source>
        <strain evidence="12 13">CCRI-19649</strain>
    </source>
</reference>
<dbReference type="InterPro" id="IPR001708">
    <property type="entry name" value="YidC/ALB3/OXA1/COX18"/>
</dbReference>
<dbReference type="InterPro" id="IPR028055">
    <property type="entry name" value="YidC/Oxa/ALB_C"/>
</dbReference>
<evidence type="ECO:0000259" key="11">
    <source>
        <dbReference type="Pfam" id="PF02096"/>
    </source>
</evidence>
<keyword evidence="7 10" id="KW-0472">Membrane</keyword>
<organism evidence="12 13">
    <name type="scientific">Romboutsia weinsteinii</name>
    <dbReference type="NCBI Taxonomy" id="2020949"/>
    <lineage>
        <taxon>Bacteria</taxon>
        <taxon>Bacillati</taxon>
        <taxon>Bacillota</taxon>
        <taxon>Clostridia</taxon>
        <taxon>Peptostreptococcales</taxon>
        <taxon>Peptostreptococcaceae</taxon>
        <taxon>Romboutsia</taxon>
    </lineage>
</organism>
<evidence type="ECO:0000313" key="13">
    <source>
        <dbReference type="Proteomes" id="UP000215694"/>
    </source>
</evidence>
<feature type="transmembrane region" description="Helical" evidence="10">
    <location>
        <begin position="170"/>
        <end position="194"/>
    </location>
</feature>
<keyword evidence="4 9" id="KW-0812">Transmembrane</keyword>
<keyword evidence="6 10" id="KW-1133">Transmembrane helix</keyword>
<dbReference type="Proteomes" id="UP000215694">
    <property type="component" value="Unassembled WGS sequence"/>
</dbReference>
<dbReference type="PANTHER" id="PTHR12428">
    <property type="entry name" value="OXA1"/>
    <property type="match status" value="1"/>
</dbReference>
<keyword evidence="13" id="KW-1185">Reference proteome</keyword>
<comment type="similarity">
    <text evidence="9">Belongs to the OXA1/ALB3/YidC family.</text>
</comment>
<evidence type="ECO:0000256" key="6">
    <source>
        <dbReference type="ARBA" id="ARBA00022989"/>
    </source>
</evidence>
<gene>
    <name evidence="12" type="primary">yidC</name>
    <name evidence="12" type="ORF">CHL78_017400</name>
</gene>
<keyword evidence="5" id="KW-0653">Protein transport</keyword>
<accession>A0A371IYL1</accession>
<proteinExistence type="inferred from homology"/>
<feature type="transmembrane region" description="Helical" evidence="10">
    <location>
        <begin position="87"/>
        <end position="108"/>
    </location>
</feature>
<dbReference type="OrthoDB" id="9780552at2"/>
<protein>
    <submittedName>
        <fullName evidence="12">Membrane protein insertase YidC</fullName>
    </submittedName>
</protein>
<dbReference type="CDD" id="cd20070">
    <property type="entry name" value="5TM_YidC_Alb3"/>
    <property type="match status" value="1"/>
</dbReference>
<comment type="caution">
    <text evidence="12">The sequence shown here is derived from an EMBL/GenBank/DDBJ whole genome shotgun (WGS) entry which is preliminary data.</text>
</comment>
<dbReference type="InterPro" id="IPR047196">
    <property type="entry name" value="YidC_ALB_C"/>
</dbReference>
<evidence type="ECO:0000313" key="12">
    <source>
        <dbReference type="EMBL" id="RDY25581.1"/>
    </source>
</evidence>
<feature type="domain" description="Membrane insertase YidC/Oxa/ALB C-terminal" evidence="11">
    <location>
        <begin position="22"/>
        <end position="209"/>
    </location>
</feature>
<keyword evidence="2" id="KW-0813">Transport</keyword>
<sequence length="233" mass="26522">MGIISNFLGSILKFIFDFTNQYGVSIILFTVFVKVLLLPLTIKQTKSTKAMQDIQPRMQEIQEKYKNKPEKQQQEIMKLYQEAKINPLAGCLPLLIQMPILIGLFSVLREPVQYGVFASQAAFTNADSGFLWMQSLTKPDYILAIFSGASAFLMQKIMMPKDQQQGSMKVMTYVMAGMSLYWGFMFPAGLTLYWTVSNVFSIAQHYLIMNPLKAKLANSKEEVINEKKPTIKK</sequence>
<dbReference type="GO" id="GO:0015031">
    <property type="term" value="P:protein transport"/>
    <property type="evidence" value="ECO:0007669"/>
    <property type="project" value="UniProtKB-KW"/>
</dbReference>
<evidence type="ECO:0000256" key="4">
    <source>
        <dbReference type="ARBA" id="ARBA00022692"/>
    </source>
</evidence>
<dbReference type="GO" id="GO:0005886">
    <property type="term" value="C:plasma membrane"/>
    <property type="evidence" value="ECO:0007669"/>
    <property type="project" value="UniProtKB-SubCell"/>
</dbReference>
<keyword evidence="8" id="KW-0143">Chaperone</keyword>
<dbReference type="GO" id="GO:0051205">
    <property type="term" value="P:protein insertion into membrane"/>
    <property type="evidence" value="ECO:0007669"/>
    <property type="project" value="TreeGrafter"/>
</dbReference>
<evidence type="ECO:0000256" key="9">
    <source>
        <dbReference type="RuleBase" id="RU003945"/>
    </source>
</evidence>
<evidence type="ECO:0000256" key="7">
    <source>
        <dbReference type="ARBA" id="ARBA00023136"/>
    </source>
</evidence>
<evidence type="ECO:0000256" key="10">
    <source>
        <dbReference type="SAM" id="Phobius"/>
    </source>
</evidence>
<keyword evidence="3" id="KW-1003">Cell membrane</keyword>
<evidence type="ECO:0000256" key="1">
    <source>
        <dbReference type="ARBA" id="ARBA00004651"/>
    </source>
</evidence>
<comment type="subcellular location">
    <subcellularLocation>
        <location evidence="1">Cell membrane</location>
        <topology evidence="1">Multi-pass membrane protein</topology>
    </subcellularLocation>
    <subcellularLocation>
        <location evidence="9">Membrane</location>
        <topology evidence="9">Multi-pass membrane protein</topology>
    </subcellularLocation>
</comment>
<feature type="transmembrane region" description="Helical" evidence="10">
    <location>
        <begin position="22"/>
        <end position="42"/>
    </location>
</feature>
<evidence type="ECO:0000256" key="3">
    <source>
        <dbReference type="ARBA" id="ARBA00022475"/>
    </source>
</evidence>
<feature type="transmembrane region" description="Helical" evidence="10">
    <location>
        <begin position="141"/>
        <end position="158"/>
    </location>
</feature>
<dbReference type="Pfam" id="PF02096">
    <property type="entry name" value="60KD_IMP"/>
    <property type="match status" value="1"/>
</dbReference>
<dbReference type="AlphaFoldDB" id="A0A371IYL1"/>